<dbReference type="SMART" id="SM01209">
    <property type="entry name" value="GARS_A"/>
    <property type="match status" value="1"/>
</dbReference>
<evidence type="ECO:0000313" key="20">
    <source>
        <dbReference type="Proteomes" id="UP000274920"/>
    </source>
</evidence>
<evidence type="ECO:0000256" key="11">
    <source>
        <dbReference type="ARBA" id="ARBA00022984"/>
    </source>
</evidence>
<evidence type="ECO:0000256" key="15">
    <source>
        <dbReference type="PIRSR" id="PIRSR039102-1"/>
    </source>
</evidence>
<dbReference type="PROSITE" id="PS50975">
    <property type="entry name" value="ATP_GRASP"/>
    <property type="match status" value="1"/>
</dbReference>
<gene>
    <name evidence="14" type="primary">ddl</name>
    <name evidence="19" type="ORF">EBB54_19595</name>
</gene>
<keyword evidence="11 14" id="KW-0573">Peptidoglycan synthesis</keyword>
<feature type="binding site" evidence="16">
    <location>
        <position position="310"/>
    </location>
    <ligand>
        <name>Mg(2+)</name>
        <dbReference type="ChEBI" id="CHEBI:18420"/>
        <label>1</label>
    </ligand>
</feature>
<evidence type="ECO:0000259" key="18">
    <source>
        <dbReference type="PROSITE" id="PS50975"/>
    </source>
</evidence>
<dbReference type="InterPro" id="IPR005905">
    <property type="entry name" value="D_ala_D_ala"/>
</dbReference>
<dbReference type="InterPro" id="IPR016185">
    <property type="entry name" value="PreATP-grasp_dom_sf"/>
</dbReference>
<feature type="binding site" evidence="16">
    <location>
        <position position="312"/>
    </location>
    <ligand>
        <name>Mg(2+)</name>
        <dbReference type="ChEBI" id="CHEBI:18420"/>
        <label>2</label>
    </ligand>
</feature>
<proteinExistence type="inferred from homology"/>
<evidence type="ECO:0000256" key="12">
    <source>
        <dbReference type="ARBA" id="ARBA00023211"/>
    </source>
</evidence>
<comment type="similarity">
    <text evidence="3 14">Belongs to the D-alanine--D-alanine ligase family.</text>
</comment>
<comment type="subcellular location">
    <subcellularLocation>
        <location evidence="2 14">Cytoplasm</location>
    </subcellularLocation>
</comment>
<keyword evidence="5 14" id="KW-0436">Ligase</keyword>
<dbReference type="GO" id="GO:0005737">
    <property type="term" value="C:cytoplasm"/>
    <property type="evidence" value="ECO:0007669"/>
    <property type="project" value="UniProtKB-SubCell"/>
</dbReference>
<dbReference type="InterPro" id="IPR000291">
    <property type="entry name" value="D-Ala_lig_Van_CS"/>
</dbReference>
<dbReference type="InterPro" id="IPR013815">
    <property type="entry name" value="ATP_grasp_subdomain_1"/>
</dbReference>
<keyword evidence="13 14" id="KW-0961">Cell wall biogenesis/degradation</keyword>
<dbReference type="Gene3D" id="3.40.50.20">
    <property type="match status" value="1"/>
</dbReference>
<dbReference type="PROSITE" id="PS00843">
    <property type="entry name" value="DALA_DALA_LIGASE_1"/>
    <property type="match status" value="1"/>
</dbReference>
<dbReference type="EMBL" id="RHJS01000002">
    <property type="protein sequence ID" value="RRK33297.1"/>
    <property type="molecule type" value="Genomic_DNA"/>
</dbReference>
<accession>A0A426DK88</accession>
<evidence type="ECO:0000256" key="6">
    <source>
        <dbReference type="ARBA" id="ARBA00022723"/>
    </source>
</evidence>
<evidence type="ECO:0000256" key="8">
    <source>
        <dbReference type="ARBA" id="ARBA00022840"/>
    </source>
</evidence>
<evidence type="ECO:0000256" key="9">
    <source>
        <dbReference type="ARBA" id="ARBA00022842"/>
    </source>
</evidence>
<keyword evidence="7 17" id="KW-0547">Nucleotide-binding</keyword>
<comment type="cofactor">
    <cofactor evidence="16">
        <name>Mg(2+)</name>
        <dbReference type="ChEBI" id="CHEBI:18420"/>
    </cofactor>
    <cofactor evidence="16">
        <name>Mn(2+)</name>
        <dbReference type="ChEBI" id="CHEBI:29035"/>
    </cofactor>
    <text evidence="16">Binds 2 magnesium or manganese ions per subunit.</text>
</comment>
<keyword evidence="10 14" id="KW-0133">Cell shape</keyword>
<dbReference type="RefSeq" id="WP_125128601.1">
    <property type="nucleotide sequence ID" value="NZ_RHJS01000002.1"/>
</dbReference>
<evidence type="ECO:0000256" key="2">
    <source>
        <dbReference type="ARBA" id="ARBA00004496"/>
    </source>
</evidence>
<dbReference type="PROSITE" id="PS00844">
    <property type="entry name" value="DALA_DALA_LIGASE_2"/>
    <property type="match status" value="1"/>
</dbReference>
<feature type="binding site" evidence="16">
    <location>
        <position position="310"/>
    </location>
    <ligand>
        <name>Mg(2+)</name>
        <dbReference type="ChEBI" id="CHEBI:18420"/>
        <label>2</label>
    </ligand>
</feature>
<dbReference type="HAMAP" id="MF_00047">
    <property type="entry name" value="Dala_Dala_lig"/>
    <property type="match status" value="1"/>
</dbReference>
<dbReference type="PANTHER" id="PTHR23132:SF23">
    <property type="entry name" value="D-ALANINE--D-ALANINE LIGASE B"/>
    <property type="match status" value="1"/>
</dbReference>
<comment type="cofactor">
    <cofactor evidence="1">
        <name>Mn(2+)</name>
        <dbReference type="ChEBI" id="CHEBI:29035"/>
    </cofactor>
</comment>
<dbReference type="Pfam" id="PF01820">
    <property type="entry name" value="Dala_Dala_lig_N"/>
    <property type="match status" value="1"/>
</dbReference>
<dbReference type="Pfam" id="PF07478">
    <property type="entry name" value="Dala_Dala_lig_C"/>
    <property type="match status" value="1"/>
</dbReference>
<dbReference type="SUPFAM" id="SSF52440">
    <property type="entry name" value="PreATP-grasp domain"/>
    <property type="match status" value="1"/>
</dbReference>
<comment type="catalytic activity">
    <reaction evidence="14">
        <text>2 D-alanine + ATP = D-alanyl-D-alanine + ADP + phosphate + H(+)</text>
        <dbReference type="Rhea" id="RHEA:11224"/>
        <dbReference type="ChEBI" id="CHEBI:15378"/>
        <dbReference type="ChEBI" id="CHEBI:30616"/>
        <dbReference type="ChEBI" id="CHEBI:43474"/>
        <dbReference type="ChEBI" id="CHEBI:57416"/>
        <dbReference type="ChEBI" id="CHEBI:57822"/>
        <dbReference type="ChEBI" id="CHEBI:456216"/>
        <dbReference type="EC" id="6.3.2.4"/>
    </reaction>
</comment>
<keyword evidence="6 16" id="KW-0479">Metal-binding</keyword>
<comment type="caution">
    <text evidence="19">The sequence shown here is derived from an EMBL/GenBank/DDBJ whole genome shotgun (WGS) entry which is preliminary data.</text>
</comment>
<keyword evidence="4 14" id="KW-0963">Cytoplasm</keyword>
<comment type="pathway">
    <text evidence="14">Cell wall biogenesis; peptidoglycan biosynthesis.</text>
</comment>
<dbReference type="Gene3D" id="3.30.470.20">
    <property type="entry name" value="ATP-grasp fold, B domain"/>
    <property type="match status" value="1"/>
</dbReference>
<dbReference type="NCBIfam" id="TIGR01205">
    <property type="entry name" value="D_ala_D_alaTIGR"/>
    <property type="match status" value="1"/>
</dbReference>
<feature type="active site" evidence="15">
    <location>
        <position position="190"/>
    </location>
</feature>
<dbReference type="SUPFAM" id="SSF56059">
    <property type="entry name" value="Glutathione synthetase ATP-binding domain-like"/>
    <property type="match status" value="1"/>
</dbReference>
<dbReference type="GO" id="GO:0008716">
    <property type="term" value="F:D-alanine-D-alanine ligase activity"/>
    <property type="evidence" value="ECO:0007669"/>
    <property type="project" value="UniProtKB-UniRule"/>
</dbReference>
<dbReference type="GO" id="GO:0071555">
    <property type="term" value="P:cell wall organization"/>
    <property type="evidence" value="ECO:0007669"/>
    <property type="project" value="UniProtKB-KW"/>
</dbReference>
<feature type="active site" evidence="15">
    <location>
        <position position="13"/>
    </location>
</feature>
<dbReference type="PANTHER" id="PTHR23132">
    <property type="entry name" value="D-ALANINE--D-ALANINE LIGASE"/>
    <property type="match status" value="1"/>
</dbReference>
<dbReference type="NCBIfam" id="NF002378">
    <property type="entry name" value="PRK01372.1"/>
    <property type="match status" value="1"/>
</dbReference>
<dbReference type="FunFam" id="3.30.470.20:FF:000008">
    <property type="entry name" value="D-alanine--D-alanine ligase"/>
    <property type="match status" value="1"/>
</dbReference>
<evidence type="ECO:0000256" key="5">
    <source>
        <dbReference type="ARBA" id="ARBA00022598"/>
    </source>
</evidence>
<reference evidence="19" key="1">
    <citation type="submission" date="2018-10" db="EMBL/GenBank/DDBJ databases">
        <title>Schaedlerella arabinophila gen. nov. sp. nov., isolated from the mouse intestinal tract and comparative analysis with the genome of the closely related altered Schaedler flora strain ASF502.</title>
        <authorList>
            <person name="Miyake S."/>
            <person name="Soh M."/>
            <person name="Seedorf H."/>
        </authorList>
    </citation>
    <scope>NUCLEOTIDE SEQUENCE [LARGE SCALE GENOMIC DNA]</scope>
    <source>
        <strain evidence="19">DSM 106076</strain>
    </source>
</reference>
<evidence type="ECO:0000256" key="1">
    <source>
        <dbReference type="ARBA" id="ARBA00001936"/>
    </source>
</evidence>
<dbReference type="Gene3D" id="3.30.1490.20">
    <property type="entry name" value="ATP-grasp fold, A domain"/>
    <property type="match status" value="1"/>
</dbReference>
<feature type="binding site" evidence="16">
    <location>
        <position position="297"/>
    </location>
    <ligand>
        <name>Mg(2+)</name>
        <dbReference type="ChEBI" id="CHEBI:18420"/>
        <label>1</label>
    </ligand>
</feature>
<evidence type="ECO:0000313" key="19">
    <source>
        <dbReference type="EMBL" id="RRK33297.1"/>
    </source>
</evidence>
<dbReference type="GO" id="GO:0009252">
    <property type="term" value="P:peptidoglycan biosynthetic process"/>
    <property type="evidence" value="ECO:0007669"/>
    <property type="project" value="UniProtKB-UniRule"/>
</dbReference>
<evidence type="ECO:0000256" key="13">
    <source>
        <dbReference type="ARBA" id="ARBA00023316"/>
    </source>
</evidence>
<evidence type="ECO:0000256" key="3">
    <source>
        <dbReference type="ARBA" id="ARBA00010871"/>
    </source>
</evidence>
<dbReference type="Proteomes" id="UP000274920">
    <property type="component" value="Unassembled WGS sequence"/>
</dbReference>
<feature type="domain" description="ATP-grasp" evidence="18">
    <location>
        <begin position="147"/>
        <end position="343"/>
    </location>
</feature>
<dbReference type="InterPro" id="IPR011127">
    <property type="entry name" value="Dala_Dala_lig_N"/>
</dbReference>
<dbReference type="InterPro" id="IPR011095">
    <property type="entry name" value="Dala_Dala_lig_C"/>
</dbReference>
<dbReference type="GO" id="GO:0005524">
    <property type="term" value="F:ATP binding"/>
    <property type="evidence" value="ECO:0007669"/>
    <property type="project" value="UniProtKB-UniRule"/>
</dbReference>
<dbReference type="AlphaFoldDB" id="A0A426DK88"/>
<dbReference type="GO" id="GO:0008360">
    <property type="term" value="P:regulation of cell shape"/>
    <property type="evidence" value="ECO:0007669"/>
    <property type="project" value="UniProtKB-KW"/>
</dbReference>
<keyword evidence="8 17" id="KW-0067">ATP-binding</keyword>
<dbReference type="InterPro" id="IPR011761">
    <property type="entry name" value="ATP-grasp"/>
</dbReference>
<evidence type="ECO:0000256" key="14">
    <source>
        <dbReference type="HAMAP-Rule" id="MF_00047"/>
    </source>
</evidence>
<dbReference type="PIRSF" id="PIRSF039102">
    <property type="entry name" value="Ddl/VanB"/>
    <property type="match status" value="1"/>
</dbReference>
<sequence>MKIIVLAGGLCPERDVSLVSGAGICRTLLEKGHDVFLMDVFMGFPYDPNRLEEVFALPGHGLEIVDRIHTEAPDLAAVKASRPDQSNCFLGPNVIELCRMADMTFLGLHGGEGENGKLQATFDLLGIRYTGPDSLGCAIAMDKGITKHIFQENGVSTPKGVCIHKNKHKKSLDDLGLSLPVVVKPCSGGSSIGVYITHTQEEYDSALAASFKQEDEVVIEEYIKGREFACGILDGNALPPIEIIPKTGFFDYANKYQAGATEEICPANISEEISERMKALAVRAFHVLKLNVYSRADFLLDEEGRLYCLEVNTLPGMTEASLLPKEAKAAGIEYGDLCEWIIKKSLEERYAGERTESL</sequence>
<comment type="function">
    <text evidence="14">Cell wall formation.</text>
</comment>
<keyword evidence="20" id="KW-1185">Reference proteome</keyword>
<evidence type="ECO:0000256" key="16">
    <source>
        <dbReference type="PIRSR" id="PIRSR039102-3"/>
    </source>
</evidence>
<dbReference type="GO" id="GO:0046872">
    <property type="term" value="F:metal ion binding"/>
    <property type="evidence" value="ECO:0007669"/>
    <property type="project" value="UniProtKB-KW"/>
</dbReference>
<organism evidence="19 20">
    <name type="scientific">Schaedlerella arabinosiphila</name>
    <dbReference type="NCBI Taxonomy" id="2044587"/>
    <lineage>
        <taxon>Bacteria</taxon>
        <taxon>Bacillati</taxon>
        <taxon>Bacillota</taxon>
        <taxon>Clostridia</taxon>
        <taxon>Lachnospirales</taxon>
        <taxon>Lachnospiraceae</taxon>
        <taxon>Schaedlerella</taxon>
    </lineage>
</organism>
<dbReference type="EC" id="6.3.2.4" evidence="14"/>
<evidence type="ECO:0000256" key="7">
    <source>
        <dbReference type="ARBA" id="ARBA00022741"/>
    </source>
</evidence>
<evidence type="ECO:0000256" key="17">
    <source>
        <dbReference type="PROSITE-ProRule" id="PRU00409"/>
    </source>
</evidence>
<keyword evidence="9 16" id="KW-0460">Magnesium</keyword>
<evidence type="ECO:0000256" key="10">
    <source>
        <dbReference type="ARBA" id="ARBA00022960"/>
    </source>
</evidence>
<protein>
    <recommendedName>
        <fullName evidence="14">D-alanine--D-alanine ligase</fullName>
        <ecNumber evidence="14">6.3.2.4</ecNumber>
    </recommendedName>
    <alternativeName>
        <fullName evidence="14">D-Ala-D-Ala ligase</fullName>
    </alternativeName>
    <alternativeName>
        <fullName evidence="14">D-alanylalanine synthetase</fullName>
    </alternativeName>
</protein>
<feature type="active site" evidence="15">
    <location>
        <position position="321"/>
    </location>
</feature>
<keyword evidence="12 16" id="KW-0464">Manganese</keyword>
<evidence type="ECO:0000256" key="4">
    <source>
        <dbReference type="ARBA" id="ARBA00022490"/>
    </source>
</evidence>
<name>A0A426DK88_9FIRM</name>
<dbReference type="UniPathway" id="UPA00219"/>